<sequence length="466" mass="53432">MEPSGPFIADTNGPYKQFLAAEHAAQSLQAWIQEKKDALLAIKKQAWDQGRPYKAINGDAEQLEVDIDRFKHLLECNEASRKHWREMHMRAWRATVRPLKIVDMPNEILQMIFANFKDDGDPQIQVESSSFDDPLPSPDVRSIKSIRLTSRAFCAVASEIFLPVVDVSFTRSSLQRLEDISSHPLISKSVRVLRIHANSYNPILGTDRYTFAEVIHSELCKLNDRFDAEAETIEEEMAEIRGEMTPETRSFDSRELESREWELDVIKETLKEAGQVVTTLYKVVVNPQLKTSLDPYEDRINKAVDEAQEEYGRRCLEQQSLVDNAHVRDNIINAVTQMPNVQKLCILDDGSHHWDNICRSGRDKQYDVEEYGVAMTATNPFWDLMVHGGYRDESLSRPDEEPLLPLLHKLPLVLQVPNENLTHLDINLPPLGDHDTDILAEHLLNLRHSFQNLKSVHITIFETYSS</sequence>
<keyword evidence="2" id="KW-1185">Reference proteome</keyword>
<dbReference type="EMBL" id="JAKNSF020000067">
    <property type="protein sequence ID" value="KAK7722005.1"/>
    <property type="molecule type" value="Genomic_DNA"/>
</dbReference>
<evidence type="ECO:0000313" key="2">
    <source>
        <dbReference type="Proteomes" id="UP001430848"/>
    </source>
</evidence>
<evidence type="ECO:0000313" key="1">
    <source>
        <dbReference type="EMBL" id="KAK7722005.1"/>
    </source>
</evidence>
<dbReference type="Proteomes" id="UP001430848">
    <property type="component" value="Unassembled WGS sequence"/>
</dbReference>
<proteinExistence type="predicted"/>
<comment type="caution">
    <text evidence="1">The sequence shown here is derived from an EMBL/GenBank/DDBJ whole genome shotgun (WGS) entry which is preliminary data.</text>
</comment>
<reference evidence="1 2" key="1">
    <citation type="submission" date="2024-02" db="EMBL/GenBank/DDBJ databases">
        <title>De novo assembly and annotation of 12 fungi associated with fruit tree decline syndrome in Ontario, Canada.</title>
        <authorList>
            <person name="Sulman M."/>
            <person name="Ellouze W."/>
            <person name="Ilyukhin E."/>
        </authorList>
    </citation>
    <scope>NUCLEOTIDE SEQUENCE [LARGE SCALE GENOMIC DNA]</scope>
    <source>
        <strain evidence="1 2">M169</strain>
    </source>
</reference>
<gene>
    <name evidence="1" type="ORF">SLS63_009285</name>
</gene>
<evidence type="ECO:0008006" key="3">
    <source>
        <dbReference type="Google" id="ProtNLM"/>
    </source>
</evidence>
<name>A0ABR1P004_DIAER</name>
<accession>A0ABR1P004</accession>
<protein>
    <recommendedName>
        <fullName evidence="3">F-box domain-containing protein</fullName>
    </recommendedName>
</protein>
<organism evidence="1 2">
    <name type="scientific">Diaporthe eres</name>
    <name type="common">Phomopsis oblonga</name>
    <dbReference type="NCBI Taxonomy" id="83184"/>
    <lineage>
        <taxon>Eukaryota</taxon>
        <taxon>Fungi</taxon>
        <taxon>Dikarya</taxon>
        <taxon>Ascomycota</taxon>
        <taxon>Pezizomycotina</taxon>
        <taxon>Sordariomycetes</taxon>
        <taxon>Sordariomycetidae</taxon>
        <taxon>Diaporthales</taxon>
        <taxon>Diaporthaceae</taxon>
        <taxon>Diaporthe</taxon>
        <taxon>Diaporthe eres species complex</taxon>
    </lineage>
</organism>